<organism evidence="8 9">
    <name type="scientific">Hapsidospora chrysogenum (strain ATCC 11550 / CBS 779.69 / DSM 880 / IAM 14645 / JCM 23072 / IMI 49137)</name>
    <name type="common">Acremonium chrysogenum</name>
    <dbReference type="NCBI Taxonomy" id="857340"/>
    <lineage>
        <taxon>Eukaryota</taxon>
        <taxon>Fungi</taxon>
        <taxon>Dikarya</taxon>
        <taxon>Ascomycota</taxon>
        <taxon>Pezizomycotina</taxon>
        <taxon>Sordariomycetes</taxon>
        <taxon>Hypocreomycetidae</taxon>
        <taxon>Hypocreales</taxon>
        <taxon>Bionectriaceae</taxon>
        <taxon>Hapsidospora</taxon>
    </lineage>
</organism>
<evidence type="ECO:0000256" key="3">
    <source>
        <dbReference type="ARBA" id="ARBA00022989"/>
    </source>
</evidence>
<evidence type="ECO:0000256" key="5">
    <source>
        <dbReference type="SAM" id="MobiDB-lite"/>
    </source>
</evidence>
<dbReference type="InterPro" id="IPR037185">
    <property type="entry name" value="EmrE-like"/>
</dbReference>
<evidence type="ECO:0000256" key="2">
    <source>
        <dbReference type="ARBA" id="ARBA00022692"/>
    </source>
</evidence>
<evidence type="ECO:0000256" key="1">
    <source>
        <dbReference type="ARBA" id="ARBA00004141"/>
    </source>
</evidence>
<dbReference type="GO" id="GO:0016020">
    <property type="term" value="C:membrane"/>
    <property type="evidence" value="ECO:0007669"/>
    <property type="project" value="UniProtKB-SubCell"/>
</dbReference>
<dbReference type="SUPFAM" id="SSF103481">
    <property type="entry name" value="Multidrug resistance efflux transporter EmrE"/>
    <property type="match status" value="2"/>
</dbReference>
<feature type="transmembrane region" description="Helical" evidence="6">
    <location>
        <begin position="303"/>
        <end position="322"/>
    </location>
</feature>
<evidence type="ECO:0000313" key="8">
    <source>
        <dbReference type="EMBL" id="KFH44787.1"/>
    </source>
</evidence>
<dbReference type="HOGENOM" id="CLU_032828_4_3_1"/>
<feature type="transmembrane region" description="Helical" evidence="6">
    <location>
        <begin position="397"/>
        <end position="416"/>
    </location>
</feature>
<feature type="transmembrane region" description="Helical" evidence="6">
    <location>
        <begin position="161"/>
        <end position="180"/>
    </location>
</feature>
<evidence type="ECO:0000256" key="4">
    <source>
        <dbReference type="ARBA" id="ARBA00023136"/>
    </source>
</evidence>
<protein>
    <submittedName>
        <fullName evidence="8">Putative membrane protein-like protein</fullName>
    </submittedName>
</protein>
<feature type="region of interest" description="Disordered" evidence="5">
    <location>
        <begin position="240"/>
        <end position="260"/>
    </location>
</feature>
<dbReference type="PANTHER" id="PTHR22911:SF6">
    <property type="entry name" value="SOLUTE CARRIER FAMILY 35 MEMBER G1"/>
    <property type="match status" value="1"/>
</dbReference>
<comment type="caution">
    <text evidence="8">The sequence shown here is derived from an EMBL/GenBank/DDBJ whole genome shotgun (WGS) entry which is preliminary data.</text>
</comment>
<evidence type="ECO:0000256" key="6">
    <source>
        <dbReference type="SAM" id="Phobius"/>
    </source>
</evidence>
<dbReference type="EMBL" id="JPKY01000042">
    <property type="protein sequence ID" value="KFH44787.1"/>
    <property type="molecule type" value="Genomic_DNA"/>
</dbReference>
<reference evidence="9" key="1">
    <citation type="journal article" date="2014" name="Genome Announc.">
        <title>Genome sequence and annotation of Acremonium chrysogenum, producer of the beta-lactam antibiotic cephalosporin C.</title>
        <authorList>
            <person name="Terfehr D."/>
            <person name="Dahlmann T.A."/>
            <person name="Specht T."/>
            <person name="Zadra I."/>
            <person name="Kuernsteiner H."/>
            <person name="Kueck U."/>
        </authorList>
    </citation>
    <scope>NUCLEOTIDE SEQUENCE [LARGE SCALE GENOMIC DNA]</scope>
    <source>
        <strain evidence="9">ATCC 11550 / CBS 779.69 / DSM 880 / IAM 14645 / JCM 23072 / IMI 49137</strain>
    </source>
</reference>
<dbReference type="Proteomes" id="UP000029964">
    <property type="component" value="Unassembled WGS sequence"/>
</dbReference>
<evidence type="ECO:0000313" key="9">
    <source>
        <dbReference type="Proteomes" id="UP000029964"/>
    </source>
</evidence>
<feature type="transmembrane region" description="Helical" evidence="6">
    <location>
        <begin position="220"/>
        <end position="239"/>
    </location>
</feature>
<proteinExistence type="predicted"/>
<comment type="subcellular location">
    <subcellularLocation>
        <location evidence="1">Membrane</location>
        <topology evidence="1">Multi-pass membrane protein</topology>
    </subcellularLocation>
</comment>
<dbReference type="Pfam" id="PF00892">
    <property type="entry name" value="EamA"/>
    <property type="match status" value="2"/>
</dbReference>
<feature type="transmembrane region" description="Helical" evidence="6">
    <location>
        <begin position="271"/>
        <end position="291"/>
    </location>
</feature>
<dbReference type="InterPro" id="IPR000620">
    <property type="entry name" value="EamA_dom"/>
</dbReference>
<dbReference type="PANTHER" id="PTHR22911">
    <property type="entry name" value="ACYL-MALONYL CONDENSING ENZYME-RELATED"/>
    <property type="match status" value="1"/>
</dbReference>
<dbReference type="OrthoDB" id="306876at2759"/>
<feature type="domain" description="EamA" evidence="7">
    <location>
        <begin position="275"/>
        <end position="414"/>
    </location>
</feature>
<keyword evidence="2 6" id="KW-0812">Transmembrane</keyword>
<keyword evidence="9" id="KW-1185">Reference proteome</keyword>
<feature type="transmembrane region" description="Helical" evidence="6">
    <location>
        <begin position="130"/>
        <end position="149"/>
    </location>
</feature>
<keyword evidence="4 6" id="KW-0472">Membrane</keyword>
<feature type="transmembrane region" description="Helical" evidence="6">
    <location>
        <begin position="186"/>
        <end position="208"/>
    </location>
</feature>
<feature type="region of interest" description="Disordered" evidence="5">
    <location>
        <begin position="1"/>
        <end position="81"/>
    </location>
</feature>
<feature type="compositionally biased region" description="Basic and acidic residues" evidence="5">
    <location>
        <begin position="35"/>
        <end position="45"/>
    </location>
</feature>
<feature type="compositionally biased region" description="Polar residues" evidence="5">
    <location>
        <begin position="67"/>
        <end position="76"/>
    </location>
</feature>
<feature type="domain" description="EamA" evidence="7">
    <location>
        <begin position="100"/>
        <end position="233"/>
    </location>
</feature>
<feature type="transmembrane region" description="Helical" evidence="6">
    <location>
        <begin position="342"/>
        <end position="360"/>
    </location>
</feature>
<name>A0A086T605_HAPC1</name>
<dbReference type="AlphaFoldDB" id="A0A086T605"/>
<sequence length="459" mass="50084">MGEESGAPLPRSSEMPTAVEPEASLAVGESLRQPHYTEDESKDTQWHTGSRRYLSPSPSPNGRLSLESRQSVSWPQTHEVPPPKPTLLQRFWARNKGPALVALSQLFGALMNLSARLLELEGNGMHPIQVLLIRQSMTSLCCFIYMWWMKTPGGPFGVREIRLLLVIRGVSGFFGIYGMWYSMMYLPLADATVITFLAPGVAGIICYFLLKSPFTRMEQLATAIALLGVVLISQPHSLFNKSEDEPSSSEPPEGGTSLPGIDHEATSEERLVAVGVALLGVFGAAGAFTTLRMIGKRAHPLISVNFFGVVCTIICVVVLALAPPLNVSQPSLRWTWPASVKAWLLLLVLGALGFIMQYLLTSGLQADKTNRANAMVYTHMLFAVSFDRWIFHHEMNLMSFGGCALILGSAITVVFMKKPATPKADDIERQRINAIGEGERSPMLVGIGGHSGDVALPRL</sequence>
<accession>A0A086T605</accession>
<feature type="compositionally biased region" description="Low complexity" evidence="5">
    <location>
        <begin position="248"/>
        <end position="260"/>
    </location>
</feature>
<keyword evidence="3 6" id="KW-1133">Transmembrane helix</keyword>
<dbReference type="STRING" id="857340.A0A086T605"/>
<evidence type="ECO:0000259" key="7">
    <source>
        <dbReference type="Pfam" id="PF00892"/>
    </source>
</evidence>
<gene>
    <name evidence="8" type="ORF">ACRE_043850</name>
</gene>